<dbReference type="Proteomes" id="UP000070700">
    <property type="component" value="Unassembled WGS sequence"/>
</dbReference>
<dbReference type="PANTHER" id="PTHR22726:SF1">
    <property type="entry name" value="METALLOENDOPEPTIDASE OMA1, MITOCHONDRIAL"/>
    <property type="match status" value="1"/>
</dbReference>
<evidence type="ECO:0000256" key="6">
    <source>
        <dbReference type="RuleBase" id="RU003983"/>
    </source>
</evidence>
<dbReference type="STRING" id="149040.A0A194X7V8"/>
<evidence type="ECO:0000256" key="4">
    <source>
        <dbReference type="ARBA" id="ARBA00022833"/>
    </source>
</evidence>
<dbReference type="GO" id="GO:0006515">
    <property type="term" value="P:protein quality control for misfolded or incompletely synthesized proteins"/>
    <property type="evidence" value="ECO:0007669"/>
    <property type="project" value="TreeGrafter"/>
</dbReference>
<reference evidence="8 9" key="1">
    <citation type="submission" date="2015-10" db="EMBL/GenBank/DDBJ databases">
        <title>Full genome of DAOMC 229536 Phialocephala scopiformis, a fungal endophyte of spruce producing the potent anti-insectan compound rugulosin.</title>
        <authorList>
            <consortium name="DOE Joint Genome Institute"/>
            <person name="Walker A.K."/>
            <person name="Frasz S.L."/>
            <person name="Seifert K.A."/>
            <person name="Miller J.D."/>
            <person name="Mondo S.J."/>
            <person name="Labutti K."/>
            <person name="Lipzen A."/>
            <person name="Dockter R."/>
            <person name="Kennedy M."/>
            <person name="Grigoriev I.V."/>
            <person name="Spatafora J.W."/>
        </authorList>
    </citation>
    <scope>NUCLEOTIDE SEQUENCE [LARGE SCALE GENOMIC DNA]</scope>
    <source>
        <strain evidence="8 9">CBS 120377</strain>
    </source>
</reference>
<accession>A0A194X7V8</accession>
<proteinExistence type="inferred from homology"/>
<organism evidence="8 9">
    <name type="scientific">Mollisia scopiformis</name>
    <name type="common">Conifer needle endophyte fungus</name>
    <name type="synonym">Phialocephala scopiformis</name>
    <dbReference type="NCBI Taxonomy" id="149040"/>
    <lineage>
        <taxon>Eukaryota</taxon>
        <taxon>Fungi</taxon>
        <taxon>Dikarya</taxon>
        <taxon>Ascomycota</taxon>
        <taxon>Pezizomycotina</taxon>
        <taxon>Leotiomycetes</taxon>
        <taxon>Helotiales</taxon>
        <taxon>Mollisiaceae</taxon>
        <taxon>Mollisia</taxon>
    </lineage>
</organism>
<evidence type="ECO:0000313" key="8">
    <source>
        <dbReference type="EMBL" id="KUJ15897.1"/>
    </source>
</evidence>
<dbReference type="GO" id="GO:0004222">
    <property type="term" value="F:metalloendopeptidase activity"/>
    <property type="evidence" value="ECO:0007669"/>
    <property type="project" value="InterPro"/>
</dbReference>
<evidence type="ECO:0000313" key="9">
    <source>
        <dbReference type="Proteomes" id="UP000070700"/>
    </source>
</evidence>
<dbReference type="PANTHER" id="PTHR22726">
    <property type="entry name" value="METALLOENDOPEPTIDASE OMA1"/>
    <property type="match status" value="1"/>
</dbReference>
<evidence type="ECO:0000256" key="2">
    <source>
        <dbReference type="ARBA" id="ARBA00022723"/>
    </source>
</evidence>
<keyword evidence="9" id="KW-1185">Reference proteome</keyword>
<protein>
    <recommendedName>
        <fullName evidence="7">Peptidase M48 domain-containing protein</fullName>
    </recommendedName>
</protein>
<evidence type="ECO:0000256" key="5">
    <source>
        <dbReference type="ARBA" id="ARBA00023049"/>
    </source>
</evidence>
<name>A0A194X7V8_MOLSC</name>
<evidence type="ECO:0000256" key="1">
    <source>
        <dbReference type="ARBA" id="ARBA00022670"/>
    </source>
</evidence>
<dbReference type="Pfam" id="PF01435">
    <property type="entry name" value="Peptidase_M48"/>
    <property type="match status" value="1"/>
</dbReference>
<dbReference type="KEGG" id="psco:LY89DRAFT_697907"/>
<dbReference type="RefSeq" id="XP_018070252.1">
    <property type="nucleotide sequence ID" value="XM_018216938.1"/>
</dbReference>
<dbReference type="InParanoid" id="A0A194X7V8"/>
<dbReference type="GO" id="GO:0046872">
    <property type="term" value="F:metal ion binding"/>
    <property type="evidence" value="ECO:0007669"/>
    <property type="project" value="UniProtKB-KW"/>
</dbReference>
<evidence type="ECO:0000256" key="3">
    <source>
        <dbReference type="ARBA" id="ARBA00022801"/>
    </source>
</evidence>
<dbReference type="GeneID" id="28826664"/>
<keyword evidence="1 6" id="KW-0645">Protease</keyword>
<keyword evidence="4 6" id="KW-0862">Zinc</keyword>
<dbReference type="EMBL" id="KQ947417">
    <property type="protein sequence ID" value="KUJ15897.1"/>
    <property type="molecule type" value="Genomic_DNA"/>
</dbReference>
<comment type="cofactor">
    <cofactor evidence="6">
        <name>Zn(2+)</name>
        <dbReference type="ChEBI" id="CHEBI:29105"/>
    </cofactor>
    <text evidence="6">Binds 1 zinc ion per subunit.</text>
</comment>
<dbReference type="AlphaFoldDB" id="A0A194X7V8"/>
<comment type="similarity">
    <text evidence="6">Belongs to the peptidase M48 family.</text>
</comment>
<dbReference type="Gene3D" id="3.30.2010.10">
    <property type="entry name" value="Metalloproteases ('zincins'), catalytic domain"/>
    <property type="match status" value="1"/>
</dbReference>
<dbReference type="GO" id="GO:0034982">
    <property type="term" value="P:mitochondrial protein processing"/>
    <property type="evidence" value="ECO:0007669"/>
    <property type="project" value="TreeGrafter"/>
</dbReference>
<dbReference type="GO" id="GO:0005743">
    <property type="term" value="C:mitochondrial inner membrane"/>
    <property type="evidence" value="ECO:0007669"/>
    <property type="project" value="TreeGrafter"/>
</dbReference>
<keyword evidence="2" id="KW-0479">Metal-binding</keyword>
<feature type="domain" description="Peptidase M48" evidence="7">
    <location>
        <begin position="1"/>
        <end position="176"/>
    </location>
</feature>
<dbReference type="InterPro" id="IPR051156">
    <property type="entry name" value="Mito/Outer_Membr_Metalloprot"/>
</dbReference>
<dbReference type="InterPro" id="IPR001915">
    <property type="entry name" value="Peptidase_M48"/>
</dbReference>
<evidence type="ECO:0000259" key="7">
    <source>
        <dbReference type="Pfam" id="PF01435"/>
    </source>
</evidence>
<keyword evidence="3 6" id="KW-0378">Hydrolase</keyword>
<dbReference type="OrthoDB" id="7464992at2759"/>
<keyword evidence="5 6" id="KW-0482">Metalloprotease</keyword>
<gene>
    <name evidence="8" type="ORF">LY89DRAFT_697907</name>
</gene>
<dbReference type="FunCoup" id="A0A194X7V8">
    <property type="interactions" value="244"/>
</dbReference>
<dbReference type="CDD" id="cd07331">
    <property type="entry name" value="M48C_Oma1_like"/>
    <property type="match status" value="1"/>
</dbReference>
<sequence>MERLIPGSGVSDVAWEVHVIDSEERNAFVLPGGKVFVYTGILPITKNDDGLAAVLGHEIAHNVARHQAERQSSTIWMFPLRWTLYMLDASGYTLGLGRFFGDLFLQYGIMLPASREQESEADYIGLLIMAKSCYNPSEAVKVWERMEAANKEDANFPEWLSTHPSNAHRITQMEKWLQKAEEAREESGCAVSLHQSRAFQDAIRSWVVGDWTR</sequence>